<dbReference type="RefSeq" id="WP_006739576.1">
    <property type="nucleotide sequence ID" value="NZ_AEUZ02000001.1"/>
</dbReference>
<evidence type="ECO:0000313" key="2">
    <source>
        <dbReference type="Proteomes" id="UP000005388"/>
    </source>
</evidence>
<dbReference type="InterPro" id="IPR028082">
    <property type="entry name" value="Peripla_BP_I"/>
</dbReference>
<organism evidence="1 2">
    <name type="scientific">Streptococcus urinalis 2285-97</name>
    <dbReference type="NCBI Taxonomy" id="764291"/>
    <lineage>
        <taxon>Bacteria</taxon>
        <taxon>Bacillati</taxon>
        <taxon>Bacillota</taxon>
        <taxon>Bacilli</taxon>
        <taxon>Lactobacillales</taxon>
        <taxon>Streptococcaceae</taxon>
        <taxon>Streptococcus</taxon>
    </lineage>
</organism>
<dbReference type="Proteomes" id="UP000005388">
    <property type="component" value="Unassembled WGS sequence"/>
</dbReference>
<proteinExistence type="predicted"/>
<comment type="caution">
    <text evidence="1">The sequence shown here is derived from an EMBL/GenBank/DDBJ whole genome shotgun (WGS) entry which is preliminary data.</text>
</comment>
<evidence type="ECO:0000313" key="1">
    <source>
        <dbReference type="EMBL" id="EHJ56835.1"/>
    </source>
</evidence>
<dbReference type="Gene3D" id="3.40.50.2300">
    <property type="match status" value="2"/>
</dbReference>
<reference evidence="1 2" key="1">
    <citation type="journal article" date="2014" name="Int. J. Syst. Evol. Microbiol.">
        <title>Phylogenomics and the dynamic genome evolution of the genus Streptococcus.</title>
        <authorList>
            <consortium name="The Broad Institute Genome Sequencing Platform"/>
            <person name="Richards V.P."/>
            <person name="Palmer S.R."/>
            <person name="Pavinski Bitar P.D."/>
            <person name="Qin X."/>
            <person name="Weinstock G.M."/>
            <person name="Highlander S.K."/>
            <person name="Town C.D."/>
            <person name="Burne R.A."/>
            <person name="Stanhope M.J."/>
        </authorList>
    </citation>
    <scope>NUCLEOTIDE SEQUENCE [LARGE SCALE GENOMIC DNA]</scope>
    <source>
        <strain evidence="1 2">2285-97</strain>
    </source>
</reference>
<dbReference type="CDD" id="cd06325">
    <property type="entry name" value="PBP1_ABC_unchar_transporter"/>
    <property type="match status" value="1"/>
</dbReference>
<sequence length="331" mass="35223">MKNKSLIGTLIVLTLLVIGSIISENKNQIQRGSKNQVVKIGILQYVTHEALDQIKKGVEDGLADGGYFGKKVKMTLMNAQADQSKIQTMSKQLVQDKNDLLIGIATPAAQGLASVTKDIPVVMGAVSDPIGAKLVKNLKKPTSNVTGLSNSLPIKQEVSLIQELTPNVKTVGVLYASNEDNSVSQVAQFEKEAKTVGLKVEKFAVPSTNEIATTMSVMTSRVDAVFVPQDNTIASAFSTVVTAAKAKSIPIYSSVDTMVKEGSIASIAQNQYQLGVETAKVAIKILSGKKVSQVPVKVVDRGTPTLNLKVARELGIDIPEKLAKKADIAVK</sequence>
<protein>
    <submittedName>
        <fullName evidence="1">ABC transporter substrate binding protein</fullName>
    </submittedName>
</protein>
<dbReference type="EMBL" id="AEUZ02000001">
    <property type="protein sequence ID" value="EHJ56835.1"/>
    <property type="molecule type" value="Genomic_DNA"/>
</dbReference>
<name>G5KH04_9STRE</name>
<dbReference type="PANTHER" id="PTHR35271">
    <property type="entry name" value="ABC TRANSPORTER, SUBSTRATE-BINDING LIPOPROTEIN-RELATED"/>
    <property type="match status" value="1"/>
</dbReference>
<dbReference type="NCBIfam" id="NF041285">
    <property type="entry name" value="ABC_SBP_TrpX"/>
    <property type="match status" value="1"/>
</dbReference>
<dbReference type="AlphaFoldDB" id="G5KH04"/>
<dbReference type="PANTHER" id="PTHR35271:SF1">
    <property type="entry name" value="ABC TRANSPORTER, SUBSTRATE-BINDING LIPOPROTEIN"/>
    <property type="match status" value="1"/>
</dbReference>
<accession>G5KH04</accession>
<dbReference type="STRING" id="764291.STRUR_1398"/>
<keyword evidence="2" id="KW-1185">Reference proteome</keyword>
<gene>
    <name evidence="1" type="ORF">STRUR_1398</name>
</gene>
<dbReference type="SUPFAM" id="SSF53822">
    <property type="entry name" value="Periplasmic binding protein-like I"/>
    <property type="match status" value="1"/>
</dbReference>
<dbReference type="eggNOG" id="COG2984">
    <property type="taxonomic scope" value="Bacteria"/>
</dbReference>
<dbReference type="Pfam" id="PF04392">
    <property type="entry name" value="ABC_sub_bind"/>
    <property type="match status" value="1"/>
</dbReference>
<dbReference type="InterPro" id="IPR007487">
    <property type="entry name" value="ABC_transpt-TYRBP-like"/>
</dbReference>
<dbReference type="InterPro" id="IPR047776">
    <property type="entry name" value="ABC_SBP_TrpX-like"/>
</dbReference>